<dbReference type="PATRIC" id="fig|466.6.peg.2788"/>
<name>A0A0W0VWN6_9GAMM</name>
<dbReference type="InterPro" id="IPR051082">
    <property type="entry name" value="Pentapeptide-BTB/POZ_domain"/>
</dbReference>
<dbReference type="PANTHER" id="PTHR14136:SF17">
    <property type="entry name" value="BTB_POZ DOMAIN-CONTAINING PROTEIN KCTD9"/>
    <property type="match status" value="1"/>
</dbReference>
<organism evidence="2 3">
    <name type="scientific">Legionella maceachernii</name>
    <dbReference type="NCBI Taxonomy" id="466"/>
    <lineage>
        <taxon>Bacteria</taxon>
        <taxon>Pseudomonadati</taxon>
        <taxon>Pseudomonadota</taxon>
        <taxon>Gammaproteobacteria</taxon>
        <taxon>Legionellales</taxon>
        <taxon>Legionellaceae</taxon>
        <taxon>Legionella</taxon>
    </lineage>
</organism>
<feature type="transmembrane region" description="Helical" evidence="1">
    <location>
        <begin position="86"/>
        <end position="109"/>
    </location>
</feature>
<feature type="transmembrane region" description="Helical" evidence="1">
    <location>
        <begin position="300"/>
        <end position="323"/>
    </location>
</feature>
<evidence type="ECO:0000313" key="2">
    <source>
        <dbReference type="EMBL" id="KTD24527.1"/>
    </source>
</evidence>
<dbReference type="Pfam" id="PF13576">
    <property type="entry name" value="Pentapeptide_3"/>
    <property type="match status" value="1"/>
</dbReference>
<dbReference type="AlphaFoldDB" id="A0A0W0VWN6"/>
<feature type="transmembrane region" description="Helical" evidence="1">
    <location>
        <begin position="129"/>
        <end position="151"/>
    </location>
</feature>
<protein>
    <submittedName>
        <fullName evidence="2">Protein IcmE (DotG)</fullName>
    </submittedName>
</protein>
<dbReference type="Proteomes" id="UP000054908">
    <property type="component" value="Unassembled WGS sequence"/>
</dbReference>
<keyword evidence="3" id="KW-1185">Reference proteome</keyword>
<proteinExistence type="predicted"/>
<feature type="transmembrane region" description="Helical" evidence="1">
    <location>
        <begin position="233"/>
        <end position="252"/>
    </location>
</feature>
<dbReference type="Gene3D" id="2.160.20.80">
    <property type="entry name" value="E3 ubiquitin-protein ligase SopA"/>
    <property type="match status" value="1"/>
</dbReference>
<feature type="transmembrane region" description="Helical" evidence="1">
    <location>
        <begin position="171"/>
        <end position="188"/>
    </location>
</feature>
<keyword evidence="1" id="KW-0812">Transmembrane</keyword>
<evidence type="ECO:0000313" key="3">
    <source>
        <dbReference type="Proteomes" id="UP000054908"/>
    </source>
</evidence>
<feature type="transmembrane region" description="Helical" evidence="1">
    <location>
        <begin position="15"/>
        <end position="43"/>
    </location>
</feature>
<dbReference type="STRING" id="466.Lmac_2614"/>
<feature type="transmembrane region" description="Helical" evidence="1">
    <location>
        <begin position="335"/>
        <end position="355"/>
    </location>
</feature>
<evidence type="ECO:0000256" key="1">
    <source>
        <dbReference type="SAM" id="Phobius"/>
    </source>
</evidence>
<feature type="transmembrane region" description="Helical" evidence="1">
    <location>
        <begin position="55"/>
        <end position="74"/>
    </location>
</feature>
<gene>
    <name evidence="2" type="ORF">Lmac_2614</name>
</gene>
<feature type="transmembrane region" description="Helical" evidence="1">
    <location>
        <begin position="200"/>
        <end position="227"/>
    </location>
</feature>
<keyword evidence="1" id="KW-0472">Membrane</keyword>
<feature type="transmembrane region" description="Helical" evidence="1">
    <location>
        <begin position="264"/>
        <end position="288"/>
    </location>
</feature>
<dbReference type="PANTHER" id="PTHR14136">
    <property type="entry name" value="BTB_POZ DOMAIN-CONTAINING PROTEIN KCTD9"/>
    <property type="match status" value="1"/>
</dbReference>
<dbReference type="RefSeq" id="WP_160158644.1">
    <property type="nucleotide sequence ID" value="NZ_CAAAIB010000002.1"/>
</dbReference>
<keyword evidence="1" id="KW-1133">Transmembrane helix</keyword>
<accession>A0A0W0VWN6</accession>
<reference evidence="2 3" key="1">
    <citation type="submission" date="2015-11" db="EMBL/GenBank/DDBJ databases">
        <title>Genomic analysis of 38 Legionella species identifies large and diverse effector repertoires.</title>
        <authorList>
            <person name="Burstein D."/>
            <person name="Amaro F."/>
            <person name="Zusman T."/>
            <person name="Lifshitz Z."/>
            <person name="Cohen O."/>
            <person name="Gilbert J.A."/>
            <person name="Pupko T."/>
            <person name="Shuman H.A."/>
            <person name="Segal G."/>
        </authorList>
    </citation>
    <scope>NUCLEOTIDE SEQUENCE [LARGE SCALE GENOMIC DNA]</scope>
    <source>
        <strain evidence="2 3">PX-1-G2-E2</strain>
    </source>
</reference>
<dbReference type="Pfam" id="PF00805">
    <property type="entry name" value="Pentapeptide"/>
    <property type="match status" value="1"/>
</dbReference>
<dbReference type="SUPFAM" id="SSF141571">
    <property type="entry name" value="Pentapeptide repeat-like"/>
    <property type="match status" value="1"/>
</dbReference>
<sequence length="535" mass="60193">MMTFLRPLLGFTQGFITYLIITQAHLTGAGTVFALIALTFPLWGLQIKLPSQKMLFLGVGILILMGLVYGYAAYHLIHMMQASNSFLPYLLASQGLTSAFILFVFYCVIMEEEEVHFPYLTLFSESWQLILKVLLGQFLVYLTWGLFFLAAKLFELLGISLIANLVFSKPFTYIMLPFFFGIAMTILTHYEELLTKLRNILLAFCRFLYPIFVVISLSFLLVIPFAHKALGDFWPVIAGLSIINIVLFNGIFQAGFTLSPYARWFSILIYVSFIIFALYSLYILRFPLTDMHNYGFKPEIFLLFLQLLFLFAYHFCYSLAVFLSTKPWLSMIKNVNTTIALIMALIYLILALPLIDIGKISSKAQLSRLLNNKALINPQNPLSTSGYLVGANLRNANLEGRDLRHINFSGADLRGANLVKANLANADFSKANLSEANLNCANLQFVNFKEANLFLARLSSANLSLAQFDKTNLTMANFAGANLKNAWFNQVIFQKTNFTNADLSNTYGLKQNDLDKACGGNVALPDKLSIEPCSY</sequence>
<comment type="caution">
    <text evidence="2">The sequence shown here is derived from an EMBL/GenBank/DDBJ whole genome shotgun (WGS) entry which is preliminary data.</text>
</comment>
<dbReference type="EMBL" id="LNYL01000050">
    <property type="protein sequence ID" value="KTD24527.1"/>
    <property type="molecule type" value="Genomic_DNA"/>
</dbReference>
<dbReference type="InterPro" id="IPR001646">
    <property type="entry name" value="5peptide_repeat"/>
</dbReference>